<dbReference type="EMBL" id="JBHTIW010000002">
    <property type="protein sequence ID" value="MFD0919103.1"/>
    <property type="molecule type" value="Genomic_DNA"/>
</dbReference>
<protein>
    <submittedName>
        <fullName evidence="2">Uncharacterized protein</fullName>
    </submittedName>
</protein>
<dbReference type="Proteomes" id="UP001597018">
    <property type="component" value="Unassembled WGS sequence"/>
</dbReference>
<name>A0ABW3FMT0_9PSEU</name>
<feature type="region of interest" description="Disordered" evidence="1">
    <location>
        <begin position="1"/>
        <end position="58"/>
    </location>
</feature>
<evidence type="ECO:0000313" key="3">
    <source>
        <dbReference type="Proteomes" id="UP001597018"/>
    </source>
</evidence>
<sequence length="58" mass="6909">MSEQRPKRRAGEAERRRRLAEIFGDVLPDATSDDRPDRAPAPDSDRWYRENRPPHHDR</sequence>
<evidence type="ECO:0000313" key="2">
    <source>
        <dbReference type="EMBL" id="MFD0919103.1"/>
    </source>
</evidence>
<proteinExistence type="predicted"/>
<gene>
    <name evidence="2" type="ORF">ACFQ16_05035</name>
</gene>
<dbReference type="RefSeq" id="WP_263250924.1">
    <property type="nucleotide sequence ID" value="NZ_BAABLT010000033.1"/>
</dbReference>
<accession>A0ABW3FMT0</accession>
<feature type="compositionally biased region" description="Basic and acidic residues" evidence="1">
    <location>
        <begin position="32"/>
        <end position="58"/>
    </location>
</feature>
<reference evidence="3" key="1">
    <citation type="journal article" date="2019" name="Int. J. Syst. Evol. Microbiol.">
        <title>The Global Catalogue of Microorganisms (GCM) 10K type strain sequencing project: providing services to taxonomists for standard genome sequencing and annotation.</title>
        <authorList>
            <consortium name="The Broad Institute Genomics Platform"/>
            <consortium name="The Broad Institute Genome Sequencing Center for Infectious Disease"/>
            <person name="Wu L."/>
            <person name="Ma J."/>
        </authorList>
    </citation>
    <scope>NUCLEOTIDE SEQUENCE [LARGE SCALE GENOMIC DNA]</scope>
    <source>
        <strain evidence="3">CCUG 56401</strain>
    </source>
</reference>
<keyword evidence="3" id="KW-1185">Reference proteome</keyword>
<comment type="caution">
    <text evidence="2">The sequence shown here is derived from an EMBL/GenBank/DDBJ whole genome shotgun (WGS) entry which is preliminary data.</text>
</comment>
<organism evidence="2 3">
    <name type="scientific">Saccharopolyspora rosea</name>
    <dbReference type="NCBI Taxonomy" id="524884"/>
    <lineage>
        <taxon>Bacteria</taxon>
        <taxon>Bacillati</taxon>
        <taxon>Actinomycetota</taxon>
        <taxon>Actinomycetes</taxon>
        <taxon>Pseudonocardiales</taxon>
        <taxon>Pseudonocardiaceae</taxon>
        <taxon>Saccharopolyspora</taxon>
    </lineage>
</organism>
<evidence type="ECO:0000256" key="1">
    <source>
        <dbReference type="SAM" id="MobiDB-lite"/>
    </source>
</evidence>